<dbReference type="KEGG" id="rpy:Y013_23750"/>
<dbReference type="eggNOG" id="COG1929">
    <property type="taxonomic scope" value="Bacteria"/>
</dbReference>
<dbReference type="HOGENOM" id="CLU_028255_0_0_11"/>
<reference evidence="5 6" key="1">
    <citation type="journal article" date="2014" name="Genome Announc.">
        <title>Complete Genome of Rhodococcus pyridinivorans SB3094, a Methyl-Ethyl-Ketone-Degrading Bacterium Used for Bioaugmentation.</title>
        <authorList>
            <person name="Dueholm M.S."/>
            <person name="Albertsen M."/>
            <person name="D'Imperio S."/>
            <person name="Tale V.P."/>
            <person name="Lewis D."/>
            <person name="Nielsen P.H."/>
            <person name="Nielsen J.L."/>
        </authorList>
    </citation>
    <scope>NUCLEOTIDE SEQUENCE [LARGE SCALE GENOMIC DNA]</scope>
    <source>
        <strain evidence="5 6">SB3094</strain>
    </source>
</reference>
<evidence type="ECO:0000313" key="5">
    <source>
        <dbReference type="EMBL" id="AHD23397.1"/>
    </source>
</evidence>
<dbReference type="SUPFAM" id="SSF110738">
    <property type="entry name" value="Glycerate kinase I"/>
    <property type="match status" value="1"/>
</dbReference>
<dbReference type="InterPro" id="IPR036129">
    <property type="entry name" value="Glycerate_kinase_sf"/>
</dbReference>
<dbReference type="PANTHER" id="PTHR21599">
    <property type="entry name" value="GLYCERATE KINASE"/>
    <property type="match status" value="1"/>
</dbReference>
<dbReference type="Proteomes" id="UP000018781">
    <property type="component" value="Chromosome"/>
</dbReference>
<dbReference type="PANTHER" id="PTHR21599:SF0">
    <property type="entry name" value="GLYCERATE KINASE"/>
    <property type="match status" value="1"/>
</dbReference>
<accession>V9XPY1</accession>
<dbReference type="GeneID" id="29937988"/>
<dbReference type="PATRIC" id="fig|1435356.3.peg.4786"/>
<evidence type="ECO:0000256" key="1">
    <source>
        <dbReference type="ARBA" id="ARBA00006284"/>
    </source>
</evidence>
<dbReference type="GO" id="GO:0008887">
    <property type="term" value="F:glycerate kinase activity"/>
    <property type="evidence" value="ECO:0007669"/>
    <property type="project" value="UniProtKB-UniRule"/>
</dbReference>
<dbReference type="EMBL" id="CP006996">
    <property type="protein sequence ID" value="AHD23397.1"/>
    <property type="molecule type" value="Genomic_DNA"/>
</dbReference>
<comment type="similarity">
    <text evidence="1 4">Belongs to the glycerate kinase type-1 family.</text>
</comment>
<dbReference type="InterPro" id="IPR018197">
    <property type="entry name" value="Glycerate_kinase_RE-like"/>
</dbReference>
<dbReference type="AlphaFoldDB" id="V9XPY1"/>
<gene>
    <name evidence="5" type="ORF">Y013_23750</name>
</gene>
<organism evidence="5 6">
    <name type="scientific">Rhodococcus pyridinivorans SB3094</name>
    <dbReference type="NCBI Taxonomy" id="1435356"/>
    <lineage>
        <taxon>Bacteria</taxon>
        <taxon>Bacillati</taxon>
        <taxon>Actinomycetota</taxon>
        <taxon>Actinomycetes</taxon>
        <taxon>Mycobacteriales</taxon>
        <taxon>Nocardiaceae</taxon>
        <taxon>Rhodococcus</taxon>
    </lineage>
</organism>
<dbReference type="Gene3D" id="3.40.50.10350">
    <property type="entry name" value="Glycerate kinase, domain 1"/>
    <property type="match status" value="1"/>
</dbReference>
<evidence type="ECO:0000313" key="6">
    <source>
        <dbReference type="Proteomes" id="UP000018781"/>
    </source>
</evidence>
<dbReference type="InterPro" id="IPR018193">
    <property type="entry name" value="Glyc_kinase_flavodox-like_fold"/>
</dbReference>
<dbReference type="InterPro" id="IPR004381">
    <property type="entry name" value="Glycerate_kinase"/>
</dbReference>
<protein>
    <submittedName>
        <fullName evidence="5">Glycerate kinase</fullName>
    </submittedName>
</protein>
<dbReference type="Gene3D" id="3.90.1510.10">
    <property type="entry name" value="Glycerate kinase, domain 2"/>
    <property type="match status" value="1"/>
</dbReference>
<evidence type="ECO:0000256" key="4">
    <source>
        <dbReference type="PIRNR" id="PIRNR006078"/>
    </source>
</evidence>
<dbReference type="NCBIfam" id="TIGR00045">
    <property type="entry name" value="glycerate kinase"/>
    <property type="match status" value="1"/>
</dbReference>
<keyword evidence="3 4" id="KW-0418">Kinase</keyword>
<sequence length="388" mass="40325">MRVLIAPDKFKGSLTAAQVADHLANGLARAGRDCRLLPLADGGDGSVDAAVAVGFSPHQVTVAGATGLPHYGRIALGEETVVVEVANICGLATLPGGRTAAMDTSSLGLGQAIGHALRCHPKRLVLALGGSASTDGGMGMLAALGFTFHDVAGRQLRVCGRTLPQVHTIDSSRTVNLTGIEIVVASDVTNPLLGLAGTAAVYAPQKGATDADVRFLEAGLNNFVDAFVRSGYSGARELAKIPGAGSAGGIGFAAMLLGARMVSGAQYFLDLLGFDEALTDVDLVVTGEGSIDEQTEHGKLLSVLTDRAHPLPVFAVTGRNRIPRNRWGHAGFAHIYSLCDYTDRDTTEDSHLTGELLTRIGYEIGQTETGSAIIGRRHVDTPIHPTHV</sequence>
<dbReference type="Pfam" id="PF02595">
    <property type="entry name" value="Gly_kinase"/>
    <property type="match status" value="1"/>
</dbReference>
<dbReference type="GO" id="GO:0031388">
    <property type="term" value="P:organic acid phosphorylation"/>
    <property type="evidence" value="ECO:0007669"/>
    <property type="project" value="UniProtKB-UniRule"/>
</dbReference>
<dbReference type="PIRSF" id="PIRSF006078">
    <property type="entry name" value="GlxK"/>
    <property type="match status" value="1"/>
</dbReference>
<proteinExistence type="inferred from homology"/>
<evidence type="ECO:0000256" key="3">
    <source>
        <dbReference type="ARBA" id="ARBA00022777"/>
    </source>
</evidence>
<evidence type="ECO:0000256" key="2">
    <source>
        <dbReference type="ARBA" id="ARBA00022679"/>
    </source>
</evidence>
<keyword evidence="2 4" id="KW-0808">Transferase</keyword>
<dbReference type="RefSeq" id="WP_024103572.1">
    <property type="nucleotide sequence ID" value="NC_023150.1"/>
</dbReference>
<name>V9XPY1_9NOCA</name>